<dbReference type="Proteomes" id="UP001627154">
    <property type="component" value="Unassembled WGS sequence"/>
</dbReference>
<comment type="caution">
    <text evidence="2">The sequence shown here is derived from an EMBL/GenBank/DDBJ whole genome shotgun (WGS) entry which is preliminary data.</text>
</comment>
<proteinExistence type="predicted"/>
<accession>A0ABD2XGH7</accession>
<name>A0ABD2XGH7_9HYME</name>
<evidence type="ECO:0000313" key="2">
    <source>
        <dbReference type="EMBL" id="KAL3404029.1"/>
    </source>
</evidence>
<evidence type="ECO:0000256" key="1">
    <source>
        <dbReference type="SAM" id="Phobius"/>
    </source>
</evidence>
<feature type="transmembrane region" description="Helical" evidence="1">
    <location>
        <begin position="43"/>
        <end position="62"/>
    </location>
</feature>
<keyword evidence="1" id="KW-0472">Membrane</keyword>
<dbReference type="AlphaFoldDB" id="A0ABD2XGH7"/>
<reference evidence="2 3" key="1">
    <citation type="journal article" date="2024" name="bioRxiv">
        <title>A reference genome for Trichogramma kaykai: A tiny desert-dwelling parasitoid wasp with competing sex-ratio distorters.</title>
        <authorList>
            <person name="Culotta J."/>
            <person name="Lindsey A.R."/>
        </authorList>
    </citation>
    <scope>NUCLEOTIDE SEQUENCE [LARGE SCALE GENOMIC DNA]</scope>
    <source>
        <strain evidence="2 3">KSX58</strain>
    </source>
</reference>
<evidence type="ECO:0000313" key="3">
    <source>
        <dbReference type="Proteomes" id="UP001627154"/>
    </source>
</evidence>
<keyword evidence="1" id="KW-0812">Transmembrane</keyword>
<dbReference type="EMBL" id="JBJJXI010000027">
    <property type="protein sequence ID" value="KAL3404029.1"/>
    <property type="molecule type" value="Genomic_DNA"/>
</dbReference>
<sequence>MTFKALINKFHDASAMQPVERYHPGHYESSHGWKGKGGGGGNSGAALSALTLLAFLFLVNVMQQSLMENNVNETTTQTTIFLRDEVEPISLTSRQDEEHSVEVGDTDFTEESVTIEQEPIHARMKITSN</sequence>
<gene>
    <name evidence="2" type="ORF">TKK_003413</name>
</gene>
<keyword evidence="1" id="KW-1133">Transmembrane helix</keyword>
<protein>
    <submittedName>
        <fullName evidence="2">Uncharacterized protein</fullName>
    </submittedName>
</protein>
<organism evidence="2 3">
    <name type="scientific">Trichogramma kaykai</name>
    <dbReference type="NCBI Taxonomy" id="54128"/>
    <lineage>
        <taxon>Eukaryota</taxon>
        <taxon>Metazoa</taxon>
        <taxon>Ecdysozoa</taxon>
        <taxon>Arthropoda</taxon>
        <taxon>Hexapoda</taxon>
        <taxon>Insecta</taxon>
        <taxon>Pterygota</taxon>
        <taxon>Neoptera</taxon>
        <taxon>Endopterygota</taxon>
        <taxon>Hymenoptera</taxon>
        <taxon>Apocrita</taxon>
        <taxon>Proctotrupomorpha</taxon>
        <taxon>Chalcidoidea</taxon>
        <taxon>Trichogrammatidae</taxon>
        <taxon>Trichogramma</taxon>
    </lineage>
</organism>
<keyword evidence="3" id="KW-1185">Reference proteome</keyword>